<dbReference type="STRING" id="1912961.BU204_29395"/>
<organism evidence="1 2">
    <name type="scientific">Actinophytocola xanthii</name>
    <dbReference type="NCBI Taxonomy" id="1912961"/>
    <lineage>
        <taxon>Bacteria</taxon>
        <taxon>Bacillati</taxon>
        <taxon>Actinomycetota</taxon>
        <taxon>Actinomycetes</taxon>
        <taxon>Pseudonocardiales</taxon>
        <taxon>Pseudonocardiaceae</taxon>
    </lineage>
</organism>
<dbReference type="Pfam" id="PF05331">
    <property type="entry name" value="DUF742"/>
    <property type="match status" value="1"/>
</dbReference>
<reference evidence="1 2" key="1">
    <citation type="submission" date="2016-12" db="EMBL/GenBank/DDBJ databases">
        <title>The draft genome sequence of Actinophytocola sp. 11-183.</title>
        <authorList>
            <person name="Wang W."/>
            <person name="Yuan L."/>
        </authorList>
    </citation>
    <scope>NUCLEOTIDE SEQUENCE [LARGE SCALE GENOMIC DNA]</scope>
    <source>
        <strain evidence="1 2">11-183</strain>
    </source>
</reference>
<evidence type="ECO:0008006" key="3">
    <source>
        <dbReference type="Google" id="ProtNLM"/>
    </source>
</evidence>
<evidence type="ECO:0000313" key="2">
    <source>
        <dbReference type="Proteomes" id="UP000185596"/>
    </source>
</evidence>
<dbReference type="Proteomes" id="UP000185596">
    <property type="component" value="Unassembled WGS sequence"/>
</dbReference>
<sequence>MREPPPAPPVDHERLAIEALVITSEQGHAAADSLPAEQRAICGLCHESRAVAEVAARLSVPLGVARELVSDLASDGLVVVHQTAGEDGPPYDLMERVLDGLRGP</sequence>
<dbReference type="PANTHER" id="PTHR36221">
    <property type="entry name" value="DUF742 DOMAIN-CONTAINING PROTEIN"/>
    <property type="match status" value="1"/>
</dbReference>
<comment type="caution">
    <text evidence="1">The sequence shown here is derived from an EMBL/GenBank/DDBJ whole genome shotgun (WGS) entry which is preliminary data.</text>
</comment>
<dbReference type="EMBL" id="MSIE01000063">
    <property type="protein sequence ID" value="OLF11943.1"/>
    <property type="molecule type" value="Genomic_DNA"/>
</dbReference>
<accession>A0A1Q8CC40</accession>
<keyword evidence="2" id="KW-1185">Reference proteome</keyword>
<dbReference type="PANTHER" id="PTHR36221:SF1">
    <property type="entry name" value="DUF742 DOMAIN-CONTAINING PROTEIN"/>
    <property type="match status" value="1"/>
</dbReference>
<dbReference type="InterPro" id="IPR007995">
    <property type="entry name" value="DUF742"/>
</dbReference>
<evidence type="ECO:0000313" key="1">
    <source>
        <dbReference type="EMBL" id="OLF11943.1"/>
    </source>
</evidence>
<proteinExistence type="predicted"/>
<name>A0A1Q8CC40_9PSEU</name>
<protein>
    <recommendedName>
        <fullName evidence="3">DUF742 domain-containing protein</fullName>
    </recommendedName>
</protein>
<dbReference type="AlphaFoldDB" id="A0A1Q8CC40"/>
<gene>
    <name evidence="1" type="ORF">BU204_29395</name>
</gene>